<feature type="transmembrane region" description="Helical" evidence="6">
    <location>
        <begin position="12"/>
        <end position="32"/>
    </location>
</feature>
<reference evidence="7" key="1">
    <citation type="submission" date="2018-03" db="EMBL/GenBank/DDBJ databases">
        <title>The relapsing fever spirochete Borrelia turicatae persists in the highly oxidative environment of its soft-bodied tick vector.</title>
        <authorList>
            <person name="Bourret T.J."/>
            <person name="Boyle W.K."/>
            <person name="Valenzuela J.G."/>
            <person name="Oliveira F."/>
            <person name="Lopez J.E."/>
        </authorList>
    </citation>
    <scope>NUCLEOTIDE SEQUENCE</scope>
    <source>
        <strain evidence="7">Kansas strain/isolate</strain>
        <tissue evidence="7">Salivary glands</tissue>
    </source>
</reference>
<evidence type="ECO:0000313" key="7">
    <source>
        <dbReference type="EMBL" id="MBY08993.1"/>
    </source>
</evidence>
<protein>
    <submittedName>
        <fullName evidence="7">Putative conserved plasma membrane protein</fullName>
    </submittedName>
</protein>
<proteinExistence type="inferred from homology"/>
<organism evidence="7">
    <name type="scientific">Ornithodoros turicata</name>
    <dbReference type="NCBI Taxonomy" id="34597"/>
    <lineage>
        <taxon>Eukaryota</taxon>
        <taxon>Metazoa</taxon>
        <taxon>Ecdysozoa</taxon>
        <taxon>Arthropoda</taxon>
        <taxon>Chelicerata</taxon>
        <taxon>Arachnida</taxon>
        <taxon>Acari</taxon>
        <taxon>Parasitiformes</taxon>
        <taxon>Ixodida</taxon>
        <taxon>Ixodoidea</taxon>
        <taxon>Argasidae</taxon>
        <taxon>Ornithodorinae</taxon>
        <taxon>Ornithodoros</taxon>
    </lineage>
</organism>
<feature type="transmembrane region" description="Helical" evidence="6">
    <location>
        <begin position="80"/>
        <end position="100"/>
    </location>
</feature>
<feature type="transmembrane region" description="Helical" evidence="6">
    <location>
        <begin position="188"/>
        <end position="206"/>
    </location>
</feature>
<dbReference type="AlphaFoldDB" id="A0A2R5LHI2"/>
<dbReference type="PANTHER" id="PTHR31872:SF4">
    <property type="entry name" value="TRANSMEMBRANE PROTEIN 179"/>
    <property type="match status" value="1"/>
</dbReference>
<evidence type="ECO:0000256" key="5">
    <source>
        <dbReference type="ARBA" id="ARBA00093776"/>
    </source>
</evidence>
<accession>A0A2R5LHI2</accession>
<sequence length="240" mass="26471">MRESNNMSGWCALHVIVYVTAIAVSVGALFSYRSMITTVNSDIEKCILYAKPKVHINQKTSVCEIDFATSEWGDDSLCNFVFFTILASLVYGLIAVWFFTLCASSSRGTLHDAGVGQARSIVCPASVLSGIMGLLILIMGWEVTAGLNTFFRELEYKGQQNCTTKTGSITWDPDSAANFFRKRYSLEATVWIMVVSWLLATLLLCGRCCAGADFDRDSEYCVVKEDDSGSTFLESSERPT</sequence>
<evidence type="ECO:0000256" key="4">
    <source>
        <dbReference type="ARBA" id="ARBA00023136"/>
    </source>
</evidence>
<dbReference type="PANTHER" id="PTHR31872">
    <property type="entry name" value="TRANSMEMBRANE PROTEIN 179"/>
    <property type="match status" value="1"/>
</dbReference>
<keyword evidence="2 6" id="KW-0812">Transmembrane</keyword>
<comment type="subcellular location">
    <subcellularLocation>
        <location evidence="1">Membrane</location>
        <topology evidence="1">Multi-pass membrane protein</topology>
    </subcellularLocation>
</comment>
<dbReference type="EMBL" id="GGLE01004867">
    <property type="protein sequence ID" value="MBY08993.1"/>
    <property type="molecule type" value="Transcribed_RNA"/>
</dbReference>
<feature type="transmembrane region" description="Helical" evidence="6">
    <location>
        <begin position="121"/>
        <end position="141"/>
    </location>
</feature>
<keyword evidence="4 6" id="KW-0472">Membrane</keyword>
<evidence type="ECO:0000256" key="2">
    <source>
        <dbReference type="ARBA" id="ARBA00022692"/>
    </source>
</evidence>
<evidence type="ECO:0000256" key="6">
    <source>
        <dbReference type="SAM" id="Phobius"/>
    </source>
</evidence>
<comment type="similarity">
    <text evidence="5">Belongs to the TMEM179 family.</text>
</comment>
<dbReference type="Pfam" id="PF26158">
    <property type="entry name" value="Claudin_TMEM179-179B"/>
    <property type="match status" value="1"/>
</dbReference>
<evidence type="ECO:0000256" key="1">
    <source>
        <dbReference type="ARBA" id="ARBA00004141"/>
    </source>
</evidence>
<keyword evidence="3 6" id="KW-1133">Transmembrane helix</keyword>
<dbReference type="InterPro" id="IPR059010">
    <property type="entry name" value="TMEM179-179B"/>
</dbReference>
<dbReference type="InterPro" id="IPR029673">
    <property type="entry name" value="TMEM179"/>
</dbReference>
<evidence type="ECO:0000256" key="3">
    <source>
        <dbReference type="ARBA" id="ARBA00022989"/>
    </source>
</evidence>
<name>A0A2R5LHI2_9ACAR</name>